<evidence type="ECO:0000256" key="2">
    <source>
        <dbReference type="ARBA" id="ARBA00006991"/>
    </source>
</evidence>
<dbReference type="GO" id="GO:0005634">
    <property type="term" value="C:nucleus"/>
    <property type="evidence" value="ECO:0007669"/>
    <property type="project" value="UniProtKB-SubCell"/>
</dbReference>
<dbReference type="FunFam" id="3.30.160.60:FF:000478">
    <property type="entry name" value="Zinc finger protein 133"/>
    <property type="match status" value="1"/>
</dbReference>
<dbReference type="InterPro" id="IPR050758">
    <property type="entry name" value="Znf_C2H2-type"/>
</dbReference>
<evidence type="ECO:0000313" key="14">
    <source>
        <dbReference type="EMBL" id="KAF6080074.1"/>
    </source>
</evidence>
<evidence type="ECO:0008006" key="16">
    <source>
        <dbReference type="Google" id="ProtNLM"/>
    </source>
</evidence>
<feature type="domain" description="C2H2-type" evidence="12">
    <location>
        <begin position="486"/>
        <end position="509"/>
    </location>
</feature>
<evidence type="ECO:0000256" key="6">
    <source>
        <dbReference type="ARBA" id="ARBA00022833"/>
    </source>
</evidence>
<accession>A0A834DHF7</accession>
<evidence type="ECO:0000256" key="9">
    <source>
        <dbReference type="ARBA" id="ARBA00023163"/>
    </source>
</evidence>
<evidence type="ECO:0000259" key="12">
    <source>
        <dbReference type="PROSITE" id="PS50157"/>
    </source>
</evidence>
<dbReference type="PROSITE" id="PS50157">
    <property type="entry name" value="ZINC_FINGER_C2H2_2"/>
    <property type="match status" value="9"/>
</dbReference>
<dbReference type="GO" id="GO:0008270">
    <property type="term" value="F:zinc ion binding"/>
    <property type="evidence" value="ECO:0007669"/>
    <property type="project" value="UniProtKB-KW"/>
</dbReference>
<sequence length="509" mass="58254">MVLKAFQILLRENRQECGDEDIEAQEEGLLLKVMELVVTLEEVAVYFSRTEWLLLDESQRRLYFDVMLENYAVVSSLGCCCGPTVVEAPTEQNVTVRVSEAVNLKSVLSSQKSHPCERCGCVLRDILLLLNQQGSQQVPTLLRCGACAEPFSFSAQSHQLQEQDTTQNCFISSVNEVSPANSSNADVSWKPCTSSQVENCFLITSEHLKQLAAFTMNRENEISRSEMAFQTPNYYTATEHQASGCDDRLVEDHSFLTRRRCFLCCECGKSFSRVSALRIHQRVHTGERPYKCGTCGKSYIRSSDLRKHEKVHSAERPYVCTKCGKSFKQRSTLNVHQRVHTGERPYKCGECEKSFTSKPTLFFHQRVHTGERPYVCAECGKSFNSSCTLHRHYKIHTGEKPYKCGECGRSFTRNCSLRYHRRIHTGERPYVCGECGKSFSQNFILHRHQKIHTGERPHKCGDCGKSFTHRSDLHKHHRVHTGERPYKCSKCEKSYTTCSSLHYHQKTHN</sequence>
<feature type="domain" description="C2H2-type" evidence="12">
    <location>
        <begin position="402"/>
        <end position="429"/>
    </location>
</feature>
<keyword evidence="5 11" id="KW-0863">Zinc-finger</keyword>
<dbReference type="Gene3D" id="3.30.160.60">
    <property type="entry name" value="Classic Zinc Finger"/>
    <property type="match status" value="9"/>
</dbReference>
<dbReference type="SUPFAM" id="SSF57667">
    <property type="entry name" value="beta-beta-alpha zinc fingers"/>
    <property type="match status" value="5"/>
</dbReference>
<dbReference type="InterPro" id="IPR036051">
    <property type="entry name" value="KRAB_dom_sf"/>
</dbReference>
<keyword evidence="8" id="KW-0238">DNA-binding</keyword>
<dbReference type="EMBL" id="JABVXQ010000014">
    <property type="protein sequence ID" value="KAF6080074.1"/>
    <property type="molecule type" value="Genomic_DNA"/>
</dbReference>
<feature type="domain" description="C2H2-type" evidence="12">
    <location>
        <begin position="290"/>
        <end position="317"/>
    </location>
</feature>
<dbReference type="PANTHER" id="PTHR23234:SF10">
    <property type="entry name" value="RIKEN CDNA 6720489N17 GENE-RELATED"/>
    <property type="match status" value="1"/>
</dbReference>
<evidence type="ECO:0000256" key="3">
    <source>
        <dbReference type="ARBA" id="ARBA00022723"/>
    </source>
</evidence>
<evidence type="ECO:0000256" key="1">
    <source>
        <dbReference type="ARBA" id="ARBA00004123"/>
    </source>
</evidence>
<dbReference type="InterPro" id="IPR036236">
    <property type="entry name" value="Znf_C2H2_sf"/>
</dbReference>
<dbReference type="FunFam" id="3.30.160.60:FF:000135">
    <property type="entry name" value="Zinc finger protein 358"/>
    <property type="match status" value="1"/>
</dbReference>
<comment type="subcellular location">
    <subcellularLocation>
        <location evidence="1">Nucleus</location>
    </subcellularLocation>
</comment>
<dbReference type="Gene3D" id="6.10.140.140">
    <property type="match status" value="1"/>
</dbReference>
<proteinExistence type="inferred from homology"/>
<comment type="caution">
    <text evidence="14">The sequence shown here is derived from an EMBL/GenBank/DDBJ whole genome shotgun (WGS) entry which is preliminary data.</text>
</comment>
<dbReference type="Proteomes" id="UP000664940">
    <property type="component" value="Unassembled WGS sequence"/>
</dbReference>
<evidence type="ECO:0000259" key="13">
    <source>
        <dbReference type="PROSITE" id="PS50805"/>
    </source>
</evidence>
<organism evidence="14 15">
    <name type="scientific">Phyllostomus discolor</name>
    <name type="common">pale spear-nosed bat</name>
    <dbReference type="NCBI Taxonomy" id="89673"/>
    <lineage>
        <taxon>Eukaryota</taxon>
        <taxon>Metazoa</taxon>
        <taxon>Chordata</taxon>
        <taxon>Craniata</taxon>
        <taxon>Vertebrata</taxon>
        <taxon>Euteleostomi</taxon>
        <taxon>Mammalia</taxon>
        <taxon>Eutheria</taxon>
        <taxon>Laurasiatheria</taxon>
        <taxon>Chiroptera</taxon>
        <taxon>Yangochiroptera</taxon>
        <taxon>Phyllostomidae</taxon>
        <taxon>Phyllostominae</taxon>
        <taxon>Phyllostomus</taxon>
    </lineage>
</organism>
<feature type="domain" description="C2H2-type" evidence="12">
    <location>
        <begin position="346"/>
        <end position="373"/>
    </location>
</feature>
<reference evidence="14 15" key="1">
    <citation type="journal article" date="2020" name="Nature">
        <title>Six reference-quality genomes reveal evolution of bat adaptations.</title>
        <authorList>
            <person name="Jebb D."/>
            <person name="Huang Z."/>
            <person name="Pippel M."/>
            <person name="Hughes G.M."/>
            <person name="Lavrichenko K."/>
            <person name="Devanna P."/>
            <person name="Winkler S."/>
            <person name="Jermiin L.S."/>
            <person name="Skirmuntt E.C."/>
            <person name="Katzourakis A."/>
            <person name="Burkitt-Gray L."/>
            <person name="Ray D.A."/>
            <person name="Sullivan K.A.M."/>
            <person name="Roscito J.G."/>
            <person name="Kirilenko B.M."/>
            <person name="Davalos L.M."/>
            <person name="Corthals A.P."/>
            <person name="Power M.L."/>
            <person name="Jones G."/>
            <person name="Ransome R.D."/>
            <person name="Dechmann D.K.N."/>
            <person name="Locatelli A.G."/>
            <person name="Puechmaille S.J."/>
            <person name="Fedrigo O."/>
            <person name="Jarvis E.D."/>
            <person name="Hiller M."/>
            <person name="Vernes S.C."/>
            <person name="Myers E.W."/>
            <person name="Teeling E.C."/>
        </authorList>
    </citation>
    <scope>NUCLEOTIDE SEQUENCE [LARGE SCALE GENOMIC DNA]</scope>
    <source>
        <strain evidence="14">Bat1K_MPI-CBG_1</strain>
    </source>
</reference>
<evidence type="ECO:0000256" key="8">
    <source>
        <dbReference type="ARBA" id="ARBA00023125"/>
    </source>
</evidence>
<keyword evidence="10" id="KW-0539">Nucleus</keyword>
<keyword evidence="4" id="KW-0677">Repeat</keyword>
<dbReference type="SMART" id="SM00355">
    <property type="entry name" value="ZnF_C2H2"/>
    <property type="match status" value="9"/>
</dbReference>
<evidence type="ECO:0000256" key="5">
    <source>
        <dbReference type="ARBA" id="ARBA00022771"/>
    </source>
</evidence>
<protein>
    <recommendedName>
        <fullName evidence="16">Zinc finger protein 211-like</fullName>
    </recommendedName>
</protein>
<feature type="domain" description="C2H2-type" evidence="12">
    <location>
        <begin position="374"/>
        <end position="401"/>
    </location>
</feature>
<dbReference type="FunFam" id="3.30.160.60:FF:002343">
    <property type="entry name" value="Zinc finger protein 33A"/>
    <property type="match status" value="2"/>
</dbReference>
<dbReference type="FunFam" id="3.30.160.60:FF:002090">
    <property type="entry name" value="Zinc finger protein 473"/>
    <property type="match status" value="1"/>
</dbReference>
<dbReference type="Pfam" id="PF01352">
    <property type="entry name" value="KRAB"/>
    <property type="match status" value="1"/>
</dbReference>
<dbReference type="InterPro" id="IPR001909">
    <property type="entry name" value="KRAB"/>
</dbReference>
<dbReference type="InterPro" id="IPR013087">
    <property type="entry name" value="Znf_C2H2_type"/>
</dbReference>
<feature type="domain" description="C2H2-type" evidence="12">
    <location>
        <begin position="262"/>
        <end position="289"/>
    </location>
</feature>
<dbReference type="FunFam" id="3.30.160.60:FF:000358">
    <property type="entry name" value="zinc finger protein 24"/>
    <property type="match status" value="1"/>
</dbReference>
<dbReference type="PROSITE" id="PS50805">
    <property type="entry name" value="KRAB"/>
    <property type="match status" value="1"/>
</dbReference>
<keyword evidence="7" id="KW-0805">Transcription regulation</keyword>
<dbReference type="PROSITE" id="PS00028">
    <property type="entry name" value="ZINC_FINGER_C2H2_1"/>
    <property type="match status" value="9"/>
</dbReference>
<dbReference type="FunFam" id="3.30.160.60:FF:001297">
    <property type="entry name" value="Zinc finger and SCAN domain-containing protein 2"/>
    <property type="match status" value="1"/>
</dbReference>
<keyword evidence="9" id="KW-0804">Transcription</keyword>
<feature type="domain" description="C2H2-type" evidence="12">
    <location>
        <begin position="430"/>
        <end position="457"/>
    </location>
</feature>
<evidence type="ECO:0000256" key="7">
    <source>
        <dbReference type="ARBA" id="ARBA00023015"/>
    </source>
</evidence>
<evidence type="ECO:0000313" key="15">
    <source>
        <dbReference type="Proteomes" id="UP000664940"/>
    </source>
</evidence>
<keyword evidence="6" id="KW-0862">Zinc</keyword>
<feature type="domain" description="KRAB" evidence="13">
    <location>
        <begin position="38"/>
        <end position="115"/>
    </location>
</feature>
<evidence type="ECO:0000256" key="10">
    <source>
        <dbReference type="ARBA" id="ARBA00023242"/>
    </source>
</evidence>
<dbReference type="AlphaFoldDB" id="A0A834DHF7"/>
<dbReference type="Pfam" id="PF00096">
    <property type="entry name" value="zf-C2H2"/>
    <property type="match status" value="9"/>
</dbReference>
<name>A0A834DHF7_9CHIR</name>
<evidence type="ECO:0000256" key="11">
    <source>
        <dbReference type="PROSITE-ProRule" id="PRU00042"/>
    </source>
</evidence>
<dbReference type="SUPFAM" id="SSF109640">
    <property type="entry name" value="KRAB domain (Kruppel-associated box)"/>
    <property type="match status" value="1"/>
</dbReference>
<dbReference type="FunFam" id="3.30.160.60:FF:000495">
    <property type="entry name" value="zinc finger protein 668"/>
    <property type="match status" value="1"/>
</dbReference>
<dbReference type="GO" id="GO:0006355">
    <property type="term" value="P:regulation of DNA-templated transcription"/>
    <property type="evidence" value="ECO:0007669"/>
    <property type="project" value="InterPro"/>
</dbReference>
<dbReference type="FunFam" id="3.30.160.60:FF:001437">
    <property type="entry name" value="Zinc finger protein 594"/>
    <property type="match status" value="1"/>
</dbReference>
<dbReference type="PANTHER" id="PTHR23234">
    <property type="entry name" value="ZNF44 PROTEIN"/>
    <property type="match status" value="1"/>
</dbReference>
<dbReference type="GO" id="GO:0003677">
    <property type="term" value="F:DNA binding"/>
    <property type="evidence" value="ECO:0007669"/>
    <property type="project" value="UniProtKB-KW"/>
</dbReference>
<evidence type="ECO:0000256" key="4">
    <source>
        <dbReference type="ARBA" id="ARBA00022737"/>
    </source>
</evidence>
<feature type="domain" description="C2H2-type" evidence="12">
    <location>
        <begin position="458"/>
        <end position="485"/>
    </location>
</feature>
<comment type="similarity">
    <text evidence="2">Belongs to the krueppel C2H2-type zinc-finger protein family.</text>
</comment>
<gene>
    <name evidence="14" type="ORF">HJG60_020710</name>
</gene>
<dbReference type="SMART" id="SM00349">
    <property type="entry name" value="KRAB"/>
    <property type="match status" value="1"/>
</dbReference>
<dbReference type="CDD" id="cd07765">
    <property type="entry name" value="KRAB_A-box"/>
    <property type="match status" value="1"/>
</dbReference>
<feature type="domain" description="C2H2-type" evidence="12">
    <location>
        <begin position="318"/>
        <end position="345"/>
    </location>
</feature>
<keyword evidence="3" id="KW-0479">Metal-binding</keyword>